<dbReference type="Proteomes" id="UP000299102">
    <property type="component" value="Unassembled WGS sequence"/>
</dbReference>
<accession>A0A4C1VQS6</accession>
<evidence type="ECO:0000313" key="1">
    <source>
        <dbReference type="EMBL" id="GBP40165.1"/>
    </source>
</evidence>
<gene>
    <name evidence="1" type="ORF">EVAR_20308_1</name>
</gene>
<name>A0A4C1VQS6_EUMVA</name>
<evidence type="ECO:0000313" key="2">
    <source>
        <dbReference type="Proteomes" id="UP000299102"/>
    </source>
</evidence>
<proteinExistence type="predicted"/>
<comment type="caution">
    <text evidence="1">The sequence shown here is derived from an EMBL/GenBank/DDBJ whole genome shotgun (WGS) entry which is preliminary data.</text>
</comment>
<keyword evidence="2" id="KW-1185">Reference proteome</keyword>
<sequence>MPENILPALIPDSPIVPGEDKIPYRGIESTRLDCGDEVRHPLRLVRRRGEKRTGDVVVESSNVDPSILFGVALIRANEDAAVSSSYQKAWPLPDWRSGSDPTCCAGIVGVFPPDMSKSLKEQEEFWADVRDILVKCDRIKRIVTLGDFNG</sequence>
<evidence type="ECO:0008006" key="3">
    <source>
        <dbReference type="Google" id="ProtNLM"/>
    </source>
</evidence>
<dbReference type="EMBL" id="BGZK01000377">
    <property type="protein sequence ID" value="GBP40165.1"/>
    <property type="molecule type" value="Genomic_DNA"/>
</dbReference>
<protein>
    <recommendedName>
        <fullName evidence="3">Endonuclease/exonuclease/phosphatase domain-containing protein</fullName>
    </recommendedName>
</protein>
<dbReference type="OrthoDB" id="5828726at2759"/>
<dbReference type="AlphaFoldDB" id="A0A4C1VQS6"/>
<reference evidence="1 2" key="1">
    <citation type="journal article" date="2019" name="Commun. Biol.">
        <title>The bagworm genome reveals a unique fibroin gene that provides high tensile strength.</title>
        <authorList>
            <person name="Kono N."/>
            <person name="Nakamura H."/>
            <person name="Ohtoshi R."/>
            <person name="Tomita M."/>
            <person name="Numata K."/>
            <person name="Arakawa K."/>
        </authorList>
    </citation>
    <scope>NUCLEOTIDE SEQUENCE [LARGE SCALE GENOMIC DNA]</scope>
</reference>
<organism evidence="1 2">
    <name type="scientific">Eumeta variegata</name>
    <name type="common">Bagworm moth</name>
    <name type="synonym">Eumeta japonica</name>
    <dbReference type="NCBI Taxonomy" id="151549"/>
    <lineage>
        <taxon>Eukaryota</taxon>
        <taxon>Metazoa</taxon>
        <taxon>Ecdysozoa</taxon>
        <taxon>Arthropoda</taxon>
        <taxon>Hexapoda</taxon>
        <taxon>Insecta</taxon>
        <taxon>Pterygota</taxon>
        <taxon>Neoptera</taxon>
        <taxon>Endopterygota</taxon>
        <taxon>Lepidoptera</taxon>
        <taxon>Glossata</taxon>
        <taxon>Ditrysia</taxon>
        <taxon>Tineoidea</taxon>
        <taxon>Psychidae</taxon>
        <taxon>Oiketicinae</taxon>
        <taxon>Eumeta</taxon>
    </lineage>
</organism>